<dbReference type="Proteomes" id="UP000318709">
    <property type="component" value="Chromosome"/>
</dbReference>
<evidence type="ECO:0000313" key="4">
    <source>
        <dbReference type="EMBL" id="QDH13053.1"/>
    </source>
</evidence>
<evidence type="ECO:0000256" key="2">
    <source>
        <dbReference type="ARBA" id="ARBA00023002"/>
    </source>
</evidence>
<dbReference type="InterPro" id="IPR029479">
    <property type="entry name" value="Nitroreductase"/>
</dbReference>
<organism evidence="4 5">
    <name type="scientific">Formicincola oecophyllae</name>
    <dbReference type="NCBI Taxonomy" id="2558361"/>
    <lineage>
        <taxon>Bacteria</taxon>
        <taxon>Pseudomonadati</taxon>
        <taxon>Pseudomonadota</taxon>
        <taxon>Alphaproteobacteria</taxon>
        <taxon>Acetobacterales</taxon>
        <taxon>Acetobacteraceae</taxon>
        <taxon>Formicincola</taxon>
    </lineage>
</organism>
<name>A0A4Y6U6R2_9PROT</name>
<dbReference type="KEGG" id="swf:E3E12_01280"/>
<evidence type="ECO:0000259" key="3">
    <source>
        <dbReference type="Pfam" id="PF00881"/>
    </source>
</evidence>
<dbReference type="SUPFAM" id="SSF55469">
    <property type="entry name" value="FMN-dependent nitroreductase-like"/>
    <property type="match status" value="1"/>
</dbReference>
<proteinExistence type="inferred from homology"/>
<dbReference type="Pfam" id="PF00881">
    <property type="entry name" value="Nitroreductase"/>
    <property type="match status" value="1"/>
</dbReference>
<feature type="domain" description="Nitroreductase" evidence="3">
    <location>
        <begin position="15"/>
        <end position="185"/>
    </location>
</feature>
<reference evidence="4 5" key="1">
    <citation type="submission" date="2019-03" db="EMBL/GenBank/DDBJ databases">
        <title>The complete genome sequence of Swingsia_sp. F3b2 LMG30590(T).</title>
        <authorList>
            <person name="Chua K.-O."/>
            <person name="Chan K.-G."/>
            <person name="See-Too W.-S."/>
        </authorList>
    </citation>
    <scope>NUCLEOTIDE SEQUENCE [LARGE SCALE GENOMIC DNA]</scope>
    <source>
        <strain evidence="4 5">F3b2</strain>
    </source>
</reference>
<evidence type="ECO:0000256" key="1">
    <source>
        <dbReference type="ARBA" id="ARBA00007118"/>
    </source>
</evidence>
<accession>A0A4Y6U6R2</accession>
<comment type="similarity">
    <text evidence="1">Belongs to the nitroreductase family.</text>
</comment>
<dbReference type="AlphaFoldDB" id="A0A4Y6U6R2"/>
<dbReference type="RefSeq" id="WP_141442697.1">
    <property type="nucleotide sequence ID" value="NZ_CP038231.1"/>
</dbReference>
<dbReference type="PANTHER" id="PTHR43673">
    <property type="entry name" value="NAD(P)H NITROREDUCTASE YDGI-RELATED"/>
    <property type="match status" value="1"/>
</dbReference>
<keyword evidence="2" id="KW-0560">Oxidoreductase</keyword>
<dbReference type="OrthoDB" id="9784375at2"/>
<dbReference type="InterPro" id="IPR000415">
    <property type="entry name" value="Nitroreductase-like"/>
</dbReference>
<sequence>MTTPTPVLPQVLEAITRRRAVHDFTPNDPVPDDVLKAVMEATRLAPTAYNIQNYRFVLVRDQKRKEALRALSFNQPPVSESSVVVVVCAADDAWRQNPERYFKGMPAARAESYIQDMMPAYFAQPNMPHDEGIRSGALGAMALMLAAQAYGLQSLPMTGIDFAAVGQFVKLPPNHQVVMLVALGHQMAAPGPRLALLPYDEVVLEEAFPGAG</sequence>
<dbReference type="GO" id="GO:0016491">
    <property type="term" value="F:oxidoreductase activity"/>
    <property type="evidence" value="ECO:0007669"/>
    <property type="project" value="UniProtKB-KW"/>
</dbReference>
<protein>
    <submittedName>
        <fullName evidence="4">Nitroreductase family protein</fullName>
    </submittedName>
</protein>
<dbReference type="Gene3D" id="3.40.109.10">
    <property type="entry name" value="NADH Oxidase"/>
    <property type="match status" value="1"/>
</dbReference>
<dbReference type="EMBL" id="CP038231">
    <property type="protein sequence ID" value="QDH13053.1"/>
    <property type="molecule type" value="Genomic_DNA"/>
</dbReference>
<gene>
    <name evidence="4" type="ORF">E3E12_01280</name>
</gene>
<evidence type="ECO:0000313" key="5">
    <source>
        <dbReference type="Proteomes" id="UP000318709"/>
    </source>
</evidence>
<keyword evidence="5" id="KW-1185">Reference proteome</keyword>